<evidence type="ECO:0000259" key="5">
    <source>
        <dbReference type="PROSITE" id="PS50931"/>
    </source>
</evidence>
<evidence type="ECO:0000313" key="9">
    <source>
        <dbReference type="Proteomes" id="UP000321598"/>
    </source>
</evidence>
<keyword evidence="4" id="KW-0804">Transcription</keyword>
<dbReference type="Proteomes" id="UP000321598">
    <property type="component" value="Unassembled WGS sequence"/>
</dbReference>
<sequence>MQEEDYKILAMLNQEQSFTKAAKRLFMSQPLLSYRLKKIEKDFGIKIIEKVGNQFKFTPEGEYLVQFSNKVLFEIQNLKSHINELREGLKGNMKLGANTNFAIYTMPELMKQYYEAYSDIYIAMTSGWSVEILEQLENNDLDVGILTGDYDWYGKKMLLKQDPLTIISNKPINLKQLPKEYRIVYKSHQNFNTYIELENSITKLSNDWWNERYDTYPRNICQTDKIEICKKFVEKGMGYAIVPKSCIVEDDQFYMKDLKFKNGEDIMRNTWLFYREETLNTDIKHFIAFCKTYFDVE</sequence>
<dbReference type="SUPFAM" id="SSF53850">
    <property type="entry name" value="Periplasmic binding protein-like II"/>
    <property type="match status" value="1"/>
</dbReference>
<dbReference type="STRING" id="1212545.SARL_09767"/>
<dbReference type="InterPro" id="IPR005119">
    <property type="entry name" value="LysR_subst-bd"/>
</dbReference>
<evidence type="ECO:0000256" key="2">
    <source>
        <dbReference type="ARBA" id="ARBA00023015"/>
    </source>
</evidence>
<dbReference type="AlphaFoldDB" id="A0A380BUF3"/>
<keyword evidence="3" id="KW-0238">DNA-binding</keyword>
<organism evidence="7 8">
    <name type="scientific">Staphylococcus arlettae</name>
    <dbReference type="NCBI Taxonomy" id="29378"/>
    <lineage>
        <taxon>Bacteria</taxon>
        <taxon>Bacillati</taxon>
        <taxon>Bacillota</taxon>
        <taxon>Bacilli</taxon>
        <taxon>Bacillales</taxon>
        <taxon>Staphylococcaceae</taxon>
        <taxon>Staphylococcus</taxon>
    </lineage>
</organism>
<dbReference type="Pfam" id="PF00126">
    <property type="entry name" value="HTH_1"/>
    <property type="match status" value="1"/>
</dbReference>
<protein>
    <submittedName>
        <fullName evidence="6">HTH-type transcriptional regulator YraN</fullName>
    </submittedName>
    <submittedName>
        <fullName evidence="7">LysR family transcriptional regulator</fullName>
    </submittedName>
</protein>
<dbReference type="InterPro" id="IPR036388">
    <property type="entry name" value="WH-like_DNA-bd_sf"/>
</dbReference>
<dbReference type="CDD" id="cd05466">
    <property type="entry name" value="PBP2_LTTR_substrate"/>
    <property type="match status" value="1"/>
</dbReference>
<evidence type="ECO:0000313" key="6">
    <source>
        <dbReference type="EMBL" id="GEQ00483.1"/>
    </source>
</evidence>
<dbReference type="EMBL" id="BKAV01000015">
    <property type="protein sequence ID" value="GEQ00483.1"/>
    <property type="molecule type" value="Genomic_DNA"/>
</dbReference>
<dbReference type="InterPro" id="IPR000847">
    <property type="entry name" value="LysR_HTH_N"/>
</dbReference>
<keyword evidence="2" id="KW-0805">Transcription regulation</keyword>
<evidence type="ECO:0000313" key="8">
    <source>
        <dbReference type="Proteomes" id="UP000254956"/>
    </source>
</evidence>
<dbReference type="OrthoDB" id="107670at2"/>
<dbReference type="Gene3D" id="1.10.10.10">
    <property type="entry name" value="Winged helix-like DNA-binding domain superfamily/Winged helix DNA-binding domain"/>
    <property type="match status" value="1"/>
</dbReference>
<dbReference type="InterPro" id="IPR036390">
    <property type="entry name" value="WH_DNA-bd_sf"/>
</dbReference>
<dbReference type="GO" id="GO:0000976">
    <property type="term" value="F:transcription cis-regulatory region binding"/>
    <property type="evidence" value="ECO:0007669"/>
    <property type="project" value="TreeGrafter"/>
</dbReference>
<gene>
    <name evidence="7" type="primary">cynR_1</name>
    <name evidence="6" type="synonym">yraN_2</name>
    <name evidence="7" type="ORF">NCTC12413_00119</name>
    <name evidence="6" type="ORF">SAR03_15200</name>
</gene>
<feature type="domain" description="HTH lysR-type" evidence="5">
    <location>
        <begin position="1"/>
        <end position="58"/>
    </location>
</feature>
<accession>A0A380BUF3</accession>
<dbReference type="PRINTS" id="PR00039">
    <property type="entry name" value="HTHLYSR"/>
</dbReference>
<dbReference type="SUPFAM" id="SSF46785">
    <property type="entry name" value="Winged helix' DNA-binding domain"/>
    <property type="match status" value="1"/>
</dbReference>
<evidence type="ECO:0000256" key="3">
    <source>
        <dbReference type="ARBA" id="ARBA00023125"/>
    </source>
</evidence>
<comment type="similarity">
    <text evidence="1">Belongs to the LysR transcriptional regulatory family.</text>
</comment>
<reference evidence="6 9" key="2">
    <citation type="submission" date="2019-07" db="EMBL/GenBank/DDBJ databases">
        <title>Whole genome shotgun sequence of Staphylococcus arlettae NBRC 109765.</title>
        <authorList>
            <person name="Hosoyama A."/>
            <person name="Uohara A."/>
            <person name="Ohji S."/>
            <person name="Ichikawa N."/>
        </authorList>
    </citation>
    <scope>NUCLEOTIDE SEQUENCE [LARGE SCALE GENOMIC DNA]</scope>
    <source>
        <strain evidence="6 9">NBRC 109765</strain>
    </source>
</reference>
<dbReference type="Gene3D" id="3.40.190.290">
    <property type="match status" value="1"/>
</dbReference>
<dbReference type="GeneID" id="97286435"/>
<proteinExistence type="inferred from homology"/>
<evidence type="ECO:0000313" key="7">
    <source>
        <dbReference type="EMBL" id="SUJ07213.1"/>
    </source>
</evidence>
<dbReference type="Proteomes" id="UP000254956">
    <property type="component" value="Unassembled WGS sequence"/>
</dbReference>
<dbReference type="PANTHER" id="PTHR30126">
    <property type="entry name" value="HTH-TYPE TRANSCRIPTIONAL REGULATOR"/>
    <property type="match status" value="1"/>
</dbReference>
<dbReference type="PROSITE" id="PS50931">
    <property type="entry name" value="HTH_LYSR"/>
    <property type="match status" value="1"/>
</dbReference>
<keyword evidence="9" id="KW-1185">Reference proteome</keyword>
<dbReference type="PANTHER" id="PTHR30126:SF78">
    <property type="entry name" value="HTH LYSR-TYPE DOMAIN-CONTAINING PROTEIN"/>
    <property type="match status" value="1"/>
</dbReference>
<evidence type="ECO:0000256" key="1">
    <source>
        <dbReference type="ARBA" id="ARBA00009437"/>
    </source>
</evidence>
<evidence type="ECO:0000256" key="4">
    <source>
        <dbReference type="ARBA" id="ARBA00023163"/>
    </source>
</evidence>
<reference evidence="7 8" key="1">
    <citation type="submission" date="2018-06" db="EMBL/GenBank/DDBJ databases">
        <authorList>
            <consortium name="Pathogen Informatics"/>
            <person name="Doyle S."/>
        </authorList>
    </citation>
    <scope>NUCLEOTIDE SEQUENCE [LARGE SCALE GENOMIC DNA]</scope>
    <source>
        <strain evidence="7 8">NCTC12413</strain>
    </source>
</reference>
<dbReference type="EMBL" id="UGZE01000001">
    <property type="protein sequence ID" value="SUJ07213.1"/>
    <property type="molecule type" value="Genomic_DNA"/>
</dbReference>
<dbReference type="Pfam" id="PF03466">
    <property type="entry name" value="LysR_substrate"/>
    <property type="match status" value="1"/>
</dbReference>
<dbReference type="GO" id="GO:0003700">
    <property type="term" value="F:DNA-binding transcription factor activity"/>
    <property type="evidence" value="ECO:0007669"/>
    <property type="project" value="InterPro"/>
</dbReference>
<name>A0A380BUF3_9STAP</name>
<dbReference type="RefSeq" id="WP_103388334.1">
    <property type="nucleotide sequence ID" value="NZ_BKAV01000015.1"/>
</dbReference>